<feature type="compositionally biased region" description="Basic residues" evidence="1">
    <location>
        <begin position="85"/>
        <end position="98"/>
    </location>
</feature>
<evidence type="ECO:0000313" key="2">
    <source>
        <dbReference type="EMBL" id="SFK89241.1"/>
    </source>
</evidence>
<name>A0A1I4DBD4_9PSEU</name>
<organism evidence="2 3">
    <name type="scientific">Amycolatopsis sacchari</name>
    <dbReference type="NCBI Taxonomy" id="115433"/>
    <lineage>
        <taxon>Bacteria</taxon>
        <taxon>Bacillati</taxon>
        <taxon>Actinomycetota</taxon>
        <taxon>Actinomycetes</taxon>
        <taxon>Pseudonocardiales</taxon>
        <taxon>Pseudonocardiaceae</taxon>
        <taxon>Amycolatopsis</taxon>
    </lineage>
</organism>
<accession>A0A1I4DBD4</accession>
<keyword evidence="3" id="KW-1185">Reference proteome</keyword>
<feature type="region of interest" description="Disordered" evidence="1">
    <location>
        <begin position="44"/>
        <end position="117"/>
    </location>
</feature>
<evidence type="ECO:0000313" key="3">
    <source>
        <dbReference type="Proteomes" id="UP000199025"/>
    </source>
</evidence>
<dbReference type="Proteomes" id="UP000199025">
    <property type="component" value="Unassembled WGS sequence"/>
</dbReference>
<dbReference type="STRING" id="115433.SAMN05421835_14217"/>
<dbReference type="AlphaFoldDB" id="A0A1I4DBD4"/>
<gene>
    <name evidence="2" type="ORF">SAMN05421835_14217</name>
</gene>
<evidence type="ECO:0000256" key="1">
    <source>
        <dbReference type="SAM" id="MobiDB-lite"/>
    </source>
</evidence>
<dbReference type="EMBL" id="FORP01000042">
    <property type="protein sequence ID" value="SFK89241.1"/>
    <property type="molecule type" value="Genomic_DNA"/>
</dbReference>
<proteinExistence type="predicted"/>
<reference evidence="2 3" key="1">
    <citation type="submission" date="2016-10" db="EMBL/GenBank/DDBJ databases">
        <authorList>
            <person name="de Groot N.N."/>
        </authorList>
    </citation>
    <scope>NUCLEOTIDE SEQUENCE [LARGE SCALE GENOMIC DNA]</scope>
    <source>
        <strain evidence="2 3">DSM 44468</strain>
    </source>
</reference>
<protein>
    <submittedName>
        <fullName evidence="2">Uncharacterized protein</fullName>
    </submittedName>
</protein>
<sequence>MDERVAHGPVLVHSLGVFTDQVGDRGVAVTLHGQQIRERGLDHRRFPGTGRAVHQGGNSSIPQFPQRDDVRHPGQQPGVVWGPVRTRHRAGDRRRGRGGCRGCRGQSGGRCRGGPVRTGCPGGAGSPWGCGGDRGCGDGVSGCGRAVGQRRGGCGERVTLVGQRFQRIADRTRRTAAEFRRYRARGQRRAVVVGQHPRDHGAQFAVAQPGCRARGRGGRASGCRCWCGCGRRGHRGSVLSLIGAGHAAA</sequence>
<feature type="compositionally biased region" description="Gly residues" evidence="1">
    <location>
        <begin position="99"/>
        <end position="112"/>
    </location>
</feature>